<feature type="transmembrane region" description="Helical" evidence="1">
    <location>
        <begin position="173"/>
        <end position="193"/>
    </location>
</feature>
<reference evidence="3" key="1">
    <citation type="submission" date="2021-02" db="EMBL/GenBank/DDBJ databases">
        <authorList>
            <person name="Dougan E. K."/>
            <person name="Rhodes N."/>
            <person name="Thang M."/>
            <person name="Chan C."/>
        </authorList>
    </citation>
    <scope>NUCLEOTIDE SEQUENCE</scope>
</reference>
<evidence type="ECO:0000313" key="3">
    <source>
        <dbReference type="EMBL" id="CAE8593848.1"/>
    </source>
</evidence>
<comment type="caution">
    <text evidence="3">The sequence shown here is derived from an EMBL/GenBank/DDBJ whole genome shotgun (WGS) entry which is preliminary data.</text>
</comment>
<keyword evidence="4" id="KW-1185">Reference proteome</keyword>
<evidence type="ECO:0000256" key="1">
    <source>
        <dbReference type="SAM" id="Phobius"/>
    </source>
</evidence>
<dbReference type="AlphaFoldDB" id="A0A813E8D9"/>
<dbReference type="Proteomes" id="UP000654075">
    <property type="component" value="Unassembled WGS sequence"/>
</dbReference>
<name>A0A813E8D9_POLGL</name>
<feature type="chain" id="PRO_5033010496" evidence="2">
    <location>
        <begin position="38"/>
        <end position="241"/>
    </location>
</feature>
<sequence>MNQRGLFGQACRARVNIACWQRVAFAALVLLAPVCQAARFSSNPIDAAPNGRSEVGDFSERGERGTKHDGFVEKVDEVKVEKVSSWSTWSILQNIEDSATHTLDGLTQGQTALCAADARGHRVGRSRNCRCGWMERCHPRYTILEDAAGSASTERAEAIFADQGMCGADERSALLLTMILPVALLGCLIVARIRQNSQKLPSRADKLTINAFCNPSAAGAARQSAVFRAPEGANWLLESAC</sequence>
<dbReference type="EMBL" id="CAJNNV010006624">
    <property type="protein sequence ID" value="CAE8593848.1"/>
    <property type="molecule type" value="Genomic_DNA"/>
</dbReference>
<proteinExistence type="predicted"/>
<keyword evidence="2" id="KW-0732">Signal</keyword>
<accession>A0A813E8D9</accession>
<feature type="signal peptide" evidence="2">
    <location>
        <begin position="1"/>
        <end position="37"/>
    </location>
</feature>
<protein>
    <submittedName>
        <fullName evidence="3">Uncharacterized protein</fullName>
    </submittedName>
</protein>
<keyword evidence="1" id="KW-0812">Transmembrane</keyword>
<evidence type="ECO:0000313" key="4">
    <source>
        <dbReference type="Proteomes" id="UP000654075"/>
    </source>
</evidence>
<organism evidence="3 4">
    <name type="scientific">Polarella glacialis</name>
    <name type="common">Dinoflagellate</name>
    <dbReference type="NCBI Taxonomy" id="89957"/>
    <lineage>
        <taxon>Eukaryota</taxon>
        <taxon>Sar</taxon>
        <taxon>Alveolata</taxon>
        <taxon>Dinophyceae</taxon>
        <taxon>Suessiales</taxon>
        <taxon>Suessiaceae</taxon>
        <taxon>Polarella</taxon>
    </lineage>
</organism>
<keyword evidence="1" id="KW-0472">Membrane</keyword>
<evidence type="ECO:0000256" key="2">
    <source>
        <dbReference type="SAM" id="SignalP"/>
    </source>
</evidence>
<keyword evidence="1" id="KW-1133">Transmembrane helix</keyword>
<gene>
    <name evidence="3" type="ORF">PGLA1383_LOCUS12432</name>
</gene>